<dbReference type="PANTHER" id="PTHR10340">
    <property type="entry name" value="SPHINGOMYELIN PHOSPHODIESTERASE"/>
    <property type="match status" value="1"/>
</dbReference>
<dbReference type="GO" id="GO:0008081">
    <property type="term" value="F:phosphoric diester hydrolase activity"/>
    <property type="evidence" value="ECO:0007669"/>
    <property type="project" value="TreeGrafter"/>
</dbReference>
<protein>
    <submittedName>
        <fullName evidence="4">Sphingomyelin phosphodiesterase-like protein</fullName>
    </submittedName>
</protein>
<organism evidence="4 5">
    <name type="scientific">Dinothrombium tinctorium</name>
    <dbReference type="NCBI Taxonomy" id="1965070"/>
    <lineage>
        <taxon>Eukaryota</taxon>
        <taxon>Metazoa</taxon>
        <taxon>Ecdysozoa</taxon>
        <taxon>Arthropoda</taxon>
        <taxon>Chelicerata</taxon>
        <taxon>Arachnida</taxon>
        <taxon>Acari</taxon>
        <taxon>Acariformes</taxon>
        <taxon>Trombidiformes</taxon>
        <taxon>Prostigmata</taxon>
        <taxon>Anystina</taxon>
        <taxon>Parasitengona</taxon>
        <taxon>Trombidioidea</taxon>
        <taxon>Trombidiidae</taxon>
        <taxon>Dinothrombium</taxon>
    </lineage>
</organism>
<evidence type="ECO:0000313" key="5">
    <source>
        <dbReference type="Proteomes" id="UP000285301"/>
    </source>
</evidence>
<dbReference type="OrthoDB" id="282973at2759"/>
<evidence type="ECO:0000259" key="3">
    <source>
        <dbReference type="Pfam" id="PF19272"/>
    </source>
</evidence>
<proteinExistence type="predicted"/>
<feature type="domain" description="Sphingomyelin phosphodiesterase C-terminal" evidence="3">
    <location>
        <begin position="229"/>
        <end position="330"/>
    </location>
</feature>
<reference evidence="4 5" key="1">
    <citation type="journal article" date="2018" name="Gigascience">
        <title>Genomes of trombidid mites reveal novel predicted allergens and laterally-transferred genes associated with secondary metabolism.</title>
        <authorList>
            <person name="Dong X."/>
            <person name="Chaisiri K."/>
            <person name="Xia D."/>
            <person name="Armstrong S.D."/>
            <person name="Fang Y."/>
            <person name="Donnelly M.J."/>
            <person name="Kadowaki T."/>
            <person name="McGarry J.W."/>
            <person name="Darby A.C."/>
            <person name="Makepeace B.L."/>
        </authorList>
    </citation>
    <scope>NUCLEOTIDE SEQUENCE [LARGE SCALE GENOMIC DNA]</scope>
    <source>
        <strain evidence="4">UoL-WK</strain>
    </source>
</reference>
<evidence type="ECO:0000256" key="1">
    <source>
        <dbReference type="ARBA" id="ARBA00022801"/>
    </source>
</evidence>
<keyword evidence="5" id="KW-1185">Reference proteome</keyword>
<dbReference type="AlphaFoldDB" id="A0A443RED9"/>
<evidence type="ECO:0000256" key="2">
    <source>
        <dbReference type="ARBA" id="ARBA00023180"/>
    </source>
</evidence>
<dbReference type="EMBL" id="NCKU01000933">
    <property type="protein sequence ID" value="RWS13634.1"/>
    <property type="molecule type" value="Genomic_DNA"/>
</dbReference>
<dbReference type="SUPFAM" id="SSF56300">
    <property type="entry name" value="Metallo-dependent phosphatases"/>
    <property type="match status" value="1"/>
</dbReference>
<gene>
    <name evidence="4" type="ORF">B4U79_17961</name>
</gene>
<accession>A0A443RED9</accession>
<keyword evidence="2" id="KW-0325">Glycoprotein</keyword>
<dbReference type="STRING" id="1965070.A0A443RED9"/>
<dbReference type="InterPro" id="IPR029052">
    <property type="entry name" value="Metallo-depent_PP-like"/>
</dbReference>
<sequence length="338" mass="39184">MERYELAFGVTIGVHRVNLVKTQYFDIVIWTGDTSAHGFHLDMSILMMRVTKVTNLVKRYIARNNLVSSHRFSTLNISKFRTFEIYKSFSNQWKEWLTPDNTVETFRLGGYYSRIVDNIKIIALNTNLCARKNVWTLFDCVQSSGQLQWLVDELKQAEDHNQRVIITGHLAPSIFCTRVWLENYMLILERFHEIIVTSIFGHFHSDGINVYYSKKGVPISAALLGSSFVSYNPGYKFYSINEKGVVDEMEAYYTNLTKLNAEGKNANVAFDKLYSSSGSYGLQSLTPRSLHQFLANMERNDTLLQLYYKNGHRDSDNMPKICDKKCKKRTLRRIKIQL</sequence>
<dbReference type="GO" id="GO:0005615">
    <property type="term" value="C:extracellular space"/>
    <property type="evidence" value="ECO:0007669"/>
    <property type="project" value="TreeGrafter"/>
</dbReference>
<dbReference type="InterPro" id="IPR045473">
    <property type="entry name" value="ASM_C"/>
</dbReference>
<name>A0A443RED9_9ACAR</name>
<dbReference type="Gene3D" id="3.60.21.10">
    <property type="match status" value="1"/>
</dbReference>
<dbReference type="Pfam" id="PF19272">
    <property type="entry name" value="ASMase_C"/>
    <property type="match status" value="1"/>
</dbReference>
<comment type="caution">
    <text evidence="4">The sequence shown here is derived from an EMBL/GenBank/DDBJ whole genome shotgun (WGS) entry which is preliminary data.</text>
</comment>
<keyword evidence="1" id="KW-0378">Hydrolase</keyword>
<dbReference type="Proteomes" id="UP000285301">
    <property type="component" value="Unassembled WGS sequence"/>
</dbReference>
<evidence type="ECO:0000313" key="4">
    <source>
        <dbReference type="EMBL" id="RWS13634.1"/>
    </source>
</evidence>
<dbReference type="PANTHER" id="PTHR10340:SF34">
    <property type="entry name" value="SPHINGOMYELIN PHOSPHODIESTERASE"/>
    <property type="match status" value="1"/>
</dbReference>